<sequence length="137" mass="14816">MAWEGLLRRGGPRARLRLGEALLQVGRREGFALLEPLAQGEDPALALQALGHLAYYKAEPLLGKALPEVRAHLERGLALLDRVGGELAGRFLNDAARVPYEEGRPEEAEALLEEALRRLPRGAPTASPPHQPGLPAL</sequence>
<dbReference type="Proteomes" id="UP000596099">
    <property type="component" value="Plasmid pHB5018b"/>
</dbReference>
<accession>A0A7R7TH91</accession>
<geneLocation type="plasmid" evidence="2 3">
    <name>pHB5018b</name>
</geneLocation>
<keyword evidence="2" id="KW-0614">Plasmid</keyword>
<gene>
    <name evidence="2" type="ORF">TthHB5018_b24010</name>
</gene>
<reference evidence="3" key="1">
    <citation type="submission" date="2021-01" db="EMBL/GenBank/DDBJ databases">
        <title>Complete Genome Sequence of Thermus thermophilus Strain HB5018, Isolated from Mine Onsen Hot Spring.</title>
        <authorList>
            <person name="Miyazaki K."/>
            <person name="Moriya T."/>
            <person name="Nemoto N."/>
            <person name="Oshima T."/>
            <person name="Yura K."/>
            <person name="Bessho Y."/>
        </authorList>
    </citation>
    <scope>NUCLEOTIDE SEQUENCE [LARGE SCALE GENOMIC DNA]</scope>
    <source>
        <strain evidence="3">HB5018</strain>
        <plasmid evidence="3">pHB5018b</plasmid>
    </source>
</reference>
<evidence type="ECO:0000256" key="1">
    <source>
        <dbReference type="SAM" id="MobiDB-lite"/>
    </source>
</evidence>
<feature type="region of interest" description="Disordered" evidence="1">
    <location>
        <begin position="113"/>
        <end position="137"/>
    </location>
</feature>
<evidence type="ECO:0000313" key="2">
    <source>
        <dbReference type="EMBL" id="BCP67467.1"/>
    </source>
</evidence>
<feature type="compositionally biased region" description="Pro residues" evidence="1">
    <location>
        <begin position="126"/>
        <end position="137"/>
    </location>
</feature>
<dbReference type="AlphaFoldDB" id="A0A7R7TH91"/>
<name>A0A7R7TH91_THETH</name>
<dbReference type="EMBL" id="AP024271">
    <property type="protein sequence ID" value="BCP67467.1"/>
    <property type="molecule type" value="Genomic_DNA"/>
</dbReference>
<evidence type="ECO:0000313" key="3">
    <source>
        <dbReference type="Proteomes" id="UP000596099"/>
    </source>
</evidence>
<proteinExistence type="predicted"/>
<protein>
    <recommendedName>
        <fullName evidence="4">Tetratricopeptide repeat protein</fullName>
    </recommendedName>
</protein>
<evidence type="ECO:0008006" key="4">
    <source>
        <dbReference type="Google" id="ProtNLM"/>
    </source>
</evidence>
<organism evidence="2 3">
    <name type="scientific">Thermus thermophilus</name>
    <dbReference type="NCBI Taxonomy" id="274"/>
    <lineage>
        <taxon>Bacteria</taxon>
        <taxon>Thermotogati</taxon>
        <taxon>Deinococcota</taxon>
        <taxon>Deinococci</taxon>
        <taxon>Thermales</taxon>
        <taxon>Thermaceae</taxon>
        <taxon>Thermus</taxon>
    </lineage>
</organism>